<sequence>MVSLAEKPELAHVRFVFCETFKARLVVEVDEAIGKSDPVDKIRTP</sequence>
<proteinExistence type="predicted"/>
<reference evidence="1 2" key="1">
    <citation type="submission" date="2017-07" db="EMBL/GenBank/DDBJ databases">
        <title>Phylogenetic study on the rhizospheric bacterium Ochrobactrum sp. A44.</title>
        <authorList>
            <person name="Krzyzanowska D.M."/>
            <person name="Ossowicki A."/>
            <person name="Rajewska M."/>
            <person name="Maciag T."/>
            <person name="Kaczynski Z."/>
            <person name="Czerwicka M."/>
            <person name="Jafra S."/>
        </authorList>
    </citation>
    <scope>NUCLEOTIDE SEQUENCE [LARGE SCALE GENOMIC DNA]</scope>
    <source>
        <strain evidence="1 2">A44</strain>
        <plasmid evidence="1 2">unnamed1</plasmid>
    </source>
</reference>
<dbReference type="KEGG" id="och:CES85_3733"/>
<accession>A0A248UM33</accession>
<dbReference type="Proteomes" id="UP000215256">
    <property type="component" value="Plasmid unnamed1"/>
</dbReference>
<dbReference type="EMBL" id="CP022605">
    <property type="protein sequence ID" value="ASV87734.1"/>
    <property type="molecule type" value="Genomic_DNA"/>
</dbReference>
<geneLocation type="plasmid" evidence="1 2">
    <name>unnamed1</name>
</geneLocation>
<gene>
    <name evidence="1" type="ORF">CES85_3733</name>
</gene>
<name>A0A248UM33_9HYPH</name>
<keyword evidence="1" id="KW-0614">Plasmid</keyword>
<protein>
    <submittedName>
        <fullName evidence="1">Uncharacterized protein</fullName>
    </submittedName>
</protein>
<organism evidence="1 2">
    <name type="scientific">Ochrobactrum quorumnocens</name>
    <dbReference type="NCBI Taxonomy" id="271865"/>
    <lineage>
        <taxon>Bacteria</taxon>
        <taxon>Pseudomonadati</taxon>
        <taxon>Pseudomonadota</taxon>
        <taxon>Alphaproteobacteria</taxon>
        <taxon>Hyphomicrobiales</taxon>
        <taxon>Brucellaceae</taxon>
        <taxon>Brucella/Ochrobactrum group</taxon>
        <taxon>Ochrobactrum</taxon>
    </lineage>
</organism>
<dbReference type="RefSeq" id="WP_157743542.1">
    <property type="nucleotide sequence ID" value="NZ_CP022605.1"/>
</dbReference>
<dbReference type="AlphaFoldDB" id="A0A248UM33"/>
<evidence type="ECO:0000313" key="2">
    <source>
        <dbReference type="Proteomes" id="UP000215256"/>
    </source>
</evidence>
<evidence type="ECO:0000313" key="1">
    <source>
        <dbReference type="EMBL" id="ASV87734.1"/>
    </source>
</evidence>